<feature type="transmembrane region" description="Helical" evidence="1">
    <location>
        <begin position="96"/>
        <end position="117"/>
    </location>
</feature>
<dbReference type="SUPFAM" id="SSF48317">
    <property type="entry name" value="Acid phosphatase/Vanadium-dependent haloperoxidase"/>
    <property type="match status" value="1"/>
</dbReference>
<evidence type="ECO:0000313" key="3">
    <source>
        <dbReference type="EMBL" id="OZI70807.1"/>
    </source>
</evidence>
<dbReference type="RefSeq" id="WP_094813889.1">
    <property type="nucleotide sequence ID" value="NZ_NEVU01000003.1"/>
</dbReference>
<feature type="transmembrane region" description="Helical" evidence="1">
    <location>
        <begin position="210"/>
        <end position="229"/>
    </location>
</feature>
<dbReference type="OrthoDB" id="7348799at2"/>
<organism evidence="3 4">
    <name type="scientific">Bordetella genomosp. 12</name>
    <dbReference type="NCBI Taxonomy" id="463035"/>
    <lineage>
        <taxon>Bacteria</taxon>
        <taxon>Pseudomonadati</taxon>
        <taxon>Pseudomonadota</taxon>
        <taxon>Betaproteobacteria</taxon>
        <taxon>Burkholderiales</taxon>
        <taxon>Alcaligenaceae</taxon>
        <taxon>Bordetella</taxon>
    </lineage>
</organism>
<proteinExistence type="predicted"/>
<evidence type="ECO:0000259" key="2">
    <source>
        <dbReference type="Pfam" id="PF01569"/>
    </source>
</evidence>
<dbReference type="EMBL" id="NEVU01000003">
    <property type="protein sequence ID" value="OZI70807.1"/>
    <property type="molecule type" value="Genomic_DNA"/>
</dbReference>
<dbReference type="Proteomes" id="UP000216429">
    <property type="component" value="Unassembled WGS sequence"/>
</dbReference>
<dbReference type="Pfam" id="PF01569">
    <property type="entry name" value="PAP2"/>
    <property type="match status" value="1"/>
</dbReference>
<name>A0A261VAH1_9BORD</name>
<dbReference type="Gene3D" id="1.20.144.10">
    <property type="entry name" value="Phosphatidic acid phosphatase type 2/haloperoxidase"/>
    <property type="match status" value="1"/>
</dbReference>
<dbReference type="AlphaFoldDB" id="A0A261VAH1"/>
<feature type="transmembrane region" description="Helical" evidence="1">
    <location>
        <begin position="12"/>
        <end position="32"/>
    </location>
</feature>
<evidence type="ECO:0000256" key="1">
    <source>
        <dbReference type="SAM" id="Phobius"/>
    </source>
</evidence>
<gene>
    <name evidence="3" type="ORF">CAL22_12945</name>
</gene>
<keyword evidence="1" id="KW-0472">Membrane</keyword>
<feature type="domain" description="Phosphatidic acid phosphatase type 2/haloperoxidase" evidence="2">
    <location>
        <begin position="102"/>
        <end position="225"/>
    </location>
</feature>
<dbReference type="InterPro" id="IPR000326">
    <property type="entry name" value="PAP2/HPO"/>
</dbReference>
<evidence type="ECO:0000313" key="4">
    <source>
        <dbReference type="Proteomes" id="UP000216429"/>
    </source>
</evidence>
<accession>A0A261VAH1</accession>
<sequence>MPSPRLPLSPAAYIAIYVVGLPGLLAAIAYLAGHSGLDLTLARYFYDPISRRFPLSQLPTLELLGHQAVLALPLGLAAVALIGLALAALRPRLHAWLLPCALLLTAMAAVPLLIAVLKNITALPRPYRLQMFGGDMLMPTRWWAGGTTPAGHALPSHHAAAGYSLGLLYFVGWATRRPALRWGGLALGLILGAALSSVRIMQGAHFLSQTLWSAAVVSLIGGLCFLPLLRAEPGPVRTQ</sequence>
<keyword evidence="1" id="KW-1133">Transmembrane helix</keyword>
<feature type="transmembrane region" description="Helical" evidence="1">
    <location>
        <begin position="179"/>
        <end position="198"/>
    </location>
</feature>
<protein>
    <recommendedName>
        <fullName evidence="2">Phosphatidic acid phosphatase type 2/haloperoxidase domain-containing protein</fullName>
    </recommendedName>
</protein>
<keyword evidence="4" id="KW-1185">Reference proteome</keyword>
<feature type="transmembrane region" description="Helical" evidence="1">
    <location>
        <begin position="68"/>
        <end position="89"/>
    </location>
</feature>
<keyword evidence="1" id="KW-0812">Transmembrane</keyword>
<dbReference type="InterPro" id="IPR036938">
    <property type="entry name" value="PAP2/HPO_sf"/>
</dbReference>
<reference evidence="4" key="1">
    <citation type="submission" date="2017-05" db="EMBL/GenBank/DDBJ databases">
        <title>Complete and WGS of Bordetella genogroups.</title>
        <authorList>
            <person name="Spilker T."/>
            <person name="Lipuma J."/>
        </authorList>
    </citation>
    <scope>NUCLEOTIDE SEQUENCE [LARGE SCALE GENOMIC DNA]</scope>
    <source>
        <strain evidence="4">AU6712</strain>
    </source>
</reference>
<comment type="caution">
    <text evidence="3">The sequence shown here is derived from an EMBL/GenBank/DDBJ whole genome shotgun (WGS) entry which is preliminary data.</text>
</comment>